<name>A0ABV4NN37_9GAMM</name>
<dbReference type="EMBL" id="JBGMEL010000007">
    <property type="protein sequence ID" value="MFA0790619.1"/>
    <property type="molecule type" value="Genomic_DNA"/>
</dbReference>
<evidence type="ECO:0000313" key="3">
    <source>
        <dbReference type="Proteomes" id="UP001569414"/>
    </source>
</evidence>
<protein>
    <submittedName>
        <fullName evidence="2">Transposase</fullName>
    </submittedName>
</protein>
<reference evidence="2 3" key="1">
    <citation type="submission" date="2024-08" db="EMBL/GenBank/DDBJ databases">
        <authorList>
            <person name="Ishaq N."/>
        </authorList>
    </citation>
    <scope>NUCLEOTIDE SEQUENCE [LARGE SCALE GENOMIC DNA]</scope>
    <source>
        <strain evidence="2 3">JCM 30400</strain>
    </source>
</reference>
<dbReference type="InterPro" id="IPR008490">
    <property type="entry name" value="Transposase_InsH_N"/>
</dbReference>
<evidence type="ECO:0000313" key="2">
    <source>
        <dbReference type="EMBL" id="MFA0790619.1"/>
    </source>
</evidence>
<dbReference type="RefSeq" id="WP_371843301.1">
    <property type="nucleotide sequence ID" value="NZ_JBGMEL010000007.1"/>
</dbReference>
<gene>
    <name evidence="2" type="ORF">ACCI51_08665</name>
</gene>
<organism evidence="2 3">
    <name type="scientific">Microbulbifer echini</name>
    <dbReference type="NCBI Taxonomy" id="1529067"/>
    <lineage>
        <taxon>Bacteria</taxon>
        <taxon>Pseudomonadati</taxon>
        <taxon>Pseudomonadota</taxon>
        <taxon>Gammaproteobacteria</taxon>
        <taxon>Cellvibrionales</taxon>
        <taxon>Microbulbiferaceae</taxon>
        <taxon>Microbulbifer</taxon>
    </lineage>
</organism>
<dbReference type="Proteomes" id="UP001569414">
    <property type="component" value="Unassembled WGS sequence"/>
</dbReference>
<dbReference type="Pfam" id="PF05598">
    <property type="entry name" value="DUF772"/>
    <property type="match status" value="1"/>
</dbReference>
<sequence>MLNKVRSMLRKSNVGRNPFDNMLVCKALVLQHLYNQPDEQLEYQIRDRFTFCWFVCLDLEDRTPDTLTIWLFCQ</sequence>
<proteinExistence type="predicted"/>
<accession>A0ABV4NN37</accession>
<evidence type="ECO:0000259" key="1">
    <source>
        <dbReference type="Pfam" id="PF05598"/>
    </source>
</evidence>
<keyword evidence="3" id="KW-1185">Reference proteome</keyword>
<feature type="domain" description="Transposase InsH N-terminal" evidence="1">
    <location>
        <begin position="5"/>
        <end position="73"/>
    </location>
</feature>
<comment type="caution">
    <text evidence="2">The sequence shown here is derived from an EMBL/GenBank/DDBJ whole genome shotgun (WGS) entry which is preliminary data.</text>
</comment>